<feature type="compositionally biased region" description="Polar residues" evidence="12">
    <location>
        <begin position="1865"/>
        <end position="1881"/>
    </location>
</feature>
<feature type="domain" description="Trimeric autotransporter adhesin YadA-like head" evidence="14">
    <location>
        <begin position="332"/>
        <end position="354"/>
    </location>
</feature>
<dbReference type="SUPFAM" id="SSF101967">
    <property type="entry name" value="Adhesin YadA, collagen-binding domain"/>
    <property type="match status" value="3"/>
</dbReference>
<dbReference type="Pfam" id="PF05658">
    <property type="entry name" value="YadA_head"/>
    <property type="match status" value="3"/>
</dbReference>
<evidence type="ECO:0000256" key="7">
    <source>
        <dbReference type="ARBA" id="ARBA00022729"/>
    </source>
</evidence>
<dbReference type="CDD" id="cd12820">
    <property type="entry name" value="LbR_YadA-like"/>
    <property type="match status" value="2"/>
</dbReference>
<evidence type="ECO:0000256" key="9">
    <source>
        <dbReference type="ARBA" id="ARBA00023136"/>
    </source>
</evidence>
<evidence type="ECO:0000256" key="6">
    <source>
        <dbReference type="ARBA" id="ARBA00022692"/>
    </source>
</evidence>
<dbReference type="Pfam" id="PF03895">
    <property type="entry name" value="YadA_anchor"/>
    <property type="match status" value="1"/>
</dbReference>
<dbReference type="InterPro" id="IPR040482">
    <property type="entry name" value="Trp_ring"/>
</dbReference>
<evidence type="ECO:0000259" key="17">
    <source>
        <dbReference type="Pfam" id="PF18669"/>
    </source>
</evidence>
<reference evidence="18 19" key="1">
    <citation type="submission" date="2018-06" db="EMBL/GenBank/DDBJ databases">
        <authorList>
            <consortium name="Pathogen Informatics"/>
            <person name="Doyle S."/>
        </authorList>
    </citation>
    <scope>NUCLEOTIDE SEQUENCE [LARGE SCALE GENOMIC DNA]</scope>
    <source>
        <strain evidence="18 19">NCTC10699</strain>
    </source>
</reference>
<evidence type="ECO:0000259" key="15">
    <source>
        <dbReference type="Pfam" id="PF05662"/>
    </source>
</evidence>
<organism evidence="18 19">
    <name type="scientific">[Pasteurella] mairii</name>
    <dbReference type="NCBI Taxonomy" id="757"/>
    <lineage>
        <taxon>Bacteria</taxon>
        <taxon>Pseudomonadati</taxon>
        <taxon>Pseudomonadota</taxon>
        <taxon>Gammaproteobacteria</taxon>
        <taxon>Pasteurellales</taxon>
        <taxon>Pasteurellaceae</taxon>
    </lineage>
</organism>
<dbReference type="Gene3D" id="1.20.5.170">
    <property type="match status" value="1"/>
</dbReference>
<dbReference type="Pfam" id="PF05662">
    <property type="entry name" value="YadA_stalk"/>
    <property type="match status" value="2"/>
</dbReference>
<protein>
    <submittedName>
        <fullName evidence="18">Autotransporter adhesin</fullName>
    </submittedName>
</protein>
<dbReference type="GO" id="GO:0009279">
    <property type="term" value="C:cell outer membrane"/>
    <property type="evidence" value="ECO:0007669"/>
    <property type="project" value="UniProtKB-SubCell"/>
</dbReference>
<dbReference type="InterPro" id="IPR011049">
    <property type="entry name" value="Serralysin-like_metalloprot_C"/>
</dbReference>
<evidence type="ECO:0000256" key="5">
    <source>
        <dbReference type="ARBA" id="ARBA00022452"/>
    </source>
</evidence>
<dbReference type="InterPro" id="IPR037174">
    <property type="entry name" value="Trimeric_adhesin"/>
</dbReference>
<evidence type="ECO:0000313" key="19">
    <source>
        <dbReference type="Proteomes" id="UP000254280"/>
    </source>
</evidence>
<comment type="similarity">
    <text evidence="3">Belongs to the autotransporter-2 (AT-2) (TC 1.B.40) family.</text>
</comment>
<dbReference type="Gene3D" id="2.150.10.10">
    <property type="entry name" value="Serralysin-like metalloprotease, C-terminal"/>
    <property type="match status" value="2"/>
</dbReference>
<dbReference type="Gene3D" id="3.30.1300.30">
    <property type="entry name" value="GSPII I/J protein-like"/>
    <property type="match status" value="1"/>
</dbReference>
<feature type="domain" description="Trimeric autotransporter adhesin Trp ring" evidence="17">
    <location>
        <begin position="1493"/>
        <end position="1540"/>
    </location>
</feature>
<feature type="region of interest" description="Disordered" evidence="12">
    <location>
        <begin position="1865"/>
        <end position="1885"/>
    </location>
</feature>
<dbReference type="Pfam" id="PF18669">
    <property type="entry name" value="Trp_ring"/>
    <property type="match status" value="2"/>
</dbReference>
<evidence type="ECO:0000256" key="12">
    <source>
        <dbReference type="SAM" id="MobiDB-lite"/>
    </source>
</evidence>
<feature type="domain" description="Trimeric autotransporter adhesin YadA-like stalk" evidence="15">
    <location>
        <begin position="488"/>
        <end position="528"/>
    </location>
</feature>
<dbReference type="GO" id="GO:0009986">
    <property type="term" value="C:cell surface"/>
    <property type="evidence" value="ECO:0007669"/>
    <property type="project" value="UniProtKB-SubCell"/>
</dbReference>
<proteinExistence type="inferred from homology"/>
<dbReference type="InterPro" id="IPR008640">
    <property type="entry name" value="Adhesin_Head_dom"/>
</dbReference>
<dbReference type="Gene3D" id="3.90.1780.10">
    <property type="entry name" value="Trimeric adhesin"/>
    <property type="match status" value="7"/>
</dbReference>
<evidence type="ECO:0000259" key="13">
    <source>
        <dbReference type="Pfam" id="PF03895"/>
    </source>
</evidence>
<keyword evidence="11" id="KW-0175">Coiled coil</keyword>
<evidence type="ECO:0000256" key="1">
    <source>
        <dbReference type="ARBA" id="ARBA00004241"/>
    </source>
</evidence>
<comment type="subcellular location">
    <subcellularLocation>
        <location evidence="2">Cell outer membrane</location>
    </subcellularLocation>
    <subcellularLocation>
        <location evidence="1">Cell surface</location>
    </subcellularLocation>
</comment>
<accession>A0A379B3N7</accession>
<feature type="domain" description="Trimeric autotransporter adhesin YadA-like stalk" evidence="15">
    <location>
        <begin position="1891"/>
        <end position="1927"/>
    </location>
</feature>
<name>A0A379B3N7_9PAST</name>
<dbReference type="Pfam" id="PF13018">
    <property type="entry name" value="ESPR"/>
    <property type="match status" value="1"/>
</dbReference>
<dbReference type="GO" id="GO:0015031">
    <property type="term" value="P:protein transport"/>
    <property type="evidence" value="ECO:0007669"/>
    <property type="project" value="UniProtKB-KW"/>
</dbReference>
<dbReference type="Proteomes" id="UP000254280">
    <property type="component" value="Unassembled WGS sequence"/>
</dbReference>
<dbReference type="InterPro" id="IPR005594">
    <property type="entry name" value="YadA_C"/>
</dbReference>
<sequence>MNKVFKLIWNHAQQRFDVTSELTRSQRKNATTDNREKPAKALLVAGLSLSLLGGGGGVAVAAETFSLSNSANLGTVSQNSHGAYIALGKDSKVEVTAETINTESPNSQVKMKRIKLDKNFIQDGNDDSGVWKMVDDPAKDVNFYAGGIAIGPESIVTNKAPNGIAIGQGAYSNNKLATALGFLTEAHGEQSFAQGFKTVALSDQNIALGTEVITFGTNSIAIGDHARAIPSIFAAGKNKKIEKEENNGFDESKGDAKVDNETIATPALAIGSGAKALNRNTVAIGTKATASGNRAVAIHGDATEERALAVGFFSEANAHNAVAVGARASVGGTSSISVGEKTIVEKANSTAVGQLNVVRGERSGSFGYSGNTKENFTQYENSEFEEKKYHERDYSAFKYGVFANDAYAFGNQNKIATTANKTFVLGNNITATYENNVILGNESADKKFKEVDGAKNGTFVTVGPLKYNGFAGTPKGVVSVGSANNERQVVNVAPGEISSTSTDAINGSQLYATNAILGNVANSTVNALGGGANLNPNGTFSVSYDLTGENPNASEPTGIRYTNVGDALTVLSKAVNQPITFTGDTGSTTQELGSTIAIKSGNATDTSTKNLKTTVTANQVEISLAETPEFKGVDIKTDNGDNSVSIRSGANGGTISNLAITLPNPIDKNIDAPQISTINNAATLGDILNSGWNLQNNGQASDFVKPYDTVNFVNGVGTTAVVGTSEDGTTSTVRINSLLGITDKAGNQLVLGKNGKYYKPSELKPNGEPKDGAVPVEAEDILVNVINPAAPNGTKGDVVQVGNLSSGLGTKNIDTYPSGKNNPTKPSPLLDLYALADGTNNYKIPDSNAATVGDLRNMGWIVSASGNGYLNTVKNANQVNFVGIDGISVTGEDVGDIRTITAKVNVDNITTEITYKADGYEKLYRQKDGSYNTKRDGSGKKLTAEELKDKNLISQISAITPMVNGETVNGVPNLVNSYTTTLNNTPEGIKVEVNTGEITPQDDGTVTGPVANLDDLKAKQEALKAAQQVLATAPDSEKPKAQEKVNEAEDALNDTGVNKIATAQNVAEAINKSGWRTKPTKVVDKDGKTVENPAETIVNPGDTVNYVDGKATTANVVVTQGSDGKETVNVSYDINVDGKTTKITYVTGSGEQQKAVYEKDGKFYTQPNGQGDEIQAAQVRSQITAIAPTFTANEKGDKAGSLNFVDTPTTRVNVEGNNVTVDVKTGDITNNVKGDVTGPVTPTLIDALKAAQNAKTALPTDATPEQLQATQVAIDEAQKAIDDANKQIATAQNVADAINQSGWNVVSKANGGTVSGNQETKLVNPGSTVELKAGKNIDIKQEGMNFTFATVADPEFNTVTIGNPTYQDADGKAVNKAGNKYYYADGTEVPADKVVKPTSPATKLAAEKALPATNNHETNAPTTALNMTSVDGKPTQLTGVGSVLNTTTVATNPDANSSTAPVDSKLVDLGNATNPLSEQQLNSAATVRDIANMGWVISAEDGYKDTVKNANEVKFLGTGLATVSGKTDEAGVRTITVNVDAQRAVESAQLPVVYTNRDGDKLVKVEGKFYKAGDVTNGVPNQEATPVNSGDVIAAMNNGDNNTTTPMALSNVQSHLTPTTSTTQLIDKVGAVSTVEAPTTSQTAPTVAEAAKMNNKAATVGDVLNAGWNLQVNGEAKDFVKPYDTVNFGDGIGTKAEVESDGATSTIKVNIDAGSLEANADGSVRGAAPTPELAENLAKAEEALAAVEALGDKAPQNVLEAAKAAVYDAEKAIKQANANKVATVSNVVEAVNNSGWTATVGKTGTGEVVDKGGDKLVNPGDTVSMIAGDNMKITKDGLNYTVETKKEVTFDRVTANVVNVGPVSLSGSTATNPDGSRTNELSVGKPGEETRITNVAQGVKPTDAVNVGQLKDEIGGINNRINKATKEHRSGIAGAAAIAGLPEIHLSGKSMLAAAASTYKGENAIAIGYSRLSDNSKIKLKITGSATSQGDVIGTVGVGYAW</sequence>
<keyword evidence="10" id="KW-0998">Cell outer membrane</keyword>
<dbReference type="SUPFAM" id="SSF101999">
    <property type="entry name" value="Trimeric adhesin"/>
    <property type="match status" value="4"/>
</dbReference>
<evidence type="ECO:0000313" key="18">
    <source>
        <dbReference type="EMBL" id="SUB33116.1"/>
    </source>
</evidence>
<feature type="domain" description="Trimeric autotransporter adhesin YadA-like head" evidence="14">
    <location>
        <begin position="302"/>
        <end position="328"/>
    </location>
</feature>
<dbReference type="SUPFAM" id="SSF54523">
    <property type="entry name" value="Pili subunits"/>
    <property type="match status" value="1"/>
</dbReference>
<evidence type="ECO:0000256" key="10">
    <source>
        <dbReference type="ARBA" id="ARBA00023237"/>
    </source>
</evidence>
<feature type="coiled-coil region" evidence="11">
    <location>
        <begin position="1267"/>
        <end position="1301"/>
    </location>
</feature>
<feature type="domain" description="Trimeric autotransporter adhesin YadA-like C-terminal membrane anchor" evidence="13">
    <location>
        <begin position="1946"/>
        <end position="2002"/>
    </location>
</feature>
<evidence type="ECO:0000259" key="14">
    <source>
        <dbReference type="Pfam" id="PF05658"/>
    </source>
</evidence>
<dbReference type="Gene3D" id="2.20.25.140">
    <property type="match status" value="1"/>
</dbReference>
<dbReference type="InterPro" id="IPR045584">
    <property type="entry name" value="Pilin-like"/>
</dbReference>
<evidence type="ECO:0000256" key="3">
    <source>
        <dbReference type="ARBA" id="ARBA00005848"/>
    </source>
</evidence>
<evidence type="ECO:0000256" key="8">
    <source>
        <dbReference type="ARBA" id="ARBA00022927"/>
    </source>
</evidence>
<feature type="domain" description="Trimeric autotransporter adhesin YadA-like head" evidence="14">
    <location>
        <begin position="280"/>
        <end position="298"/>
    </location>
</feature>
<evidence type="ECO:0000259" key="16">
    <source>
        <dbReference type="Pfam" id="PF13018"/>
    </source>
</evidence>
<dbReference type="OrthoDB" id="5670697at2"/>
<feature type="domain" description="ESPR" evidence="16">
    <location>
        <begin position="1"/>
        <end position="48"/>
    </location>
</feature>
<dbReference type="InterPro" id="IPR024973">
    <property type="entry name" value="ESPR"/>
</dbReference>
<keyword evidence="6" id="KW-0812">Transmembrane</keyword>
<dbReference type="EMBL" id="UGSS01000002">
    <property type="protein sequence ID" value="SUB33116.1"/>
    <property type="molecule type" value="Genomic_DNA"/>
</dbReference>
<feature type="domain" description="Trimeric autotransporter adhesin Trp ring" evidence="17">
    <location>
        <begin position="858"/>
        <end position="905"/>
    </location>
</feature>
<keyword evidence="19" id="KW-1185">Reference proteome</keyword>
<evidence type="ECO:0000256" key="11">
    <source>
        <dbReference type="SAM" id="Coils"/>
    </source>
</evidence>
<evidence type="ECO:0000256" key="2">
    <source>
        <dbReference type="ARBA" id="ARBA00004442"/>
    </source>
</evidence>
<keyword evidence="7" id="KW-0732">Signal</keyword>
<gene>
    <name evidence="18" type="primary">hsf2_5</name>
    <name evidence="18" type="ORF">NCTC10699_00717</name>
</gene>
<keyword evidence="4" id="KW-0813">Transport</keyword>
<keyword evidence="8" id="KW-0653">Protein transport</keyword>
<keyword evidence="9" id="KW-0472">Membrane</keyword>
<keyword evidence="5" id="KW-1134">Transmembrane beta strand</keyword>
<evidence type="ECO:0000256" key="4">
    <source>
        <dbReference type="ARBA" id="ARBA00022448"/>
    </source>
</evidence>
<dbReference type="InterPro" id="IPR008635">
    <property type="entry name" value="Coiled_stalk_dom"/>
</dbReference>